<organism evidence="10 11">
    <name type="scientific">Apatococcus fuscideae</name>
    <dbReference type="NCBI Taxonomy" id="2026836"/>
    <lineage>
        <taxon>Eukaryota</taxon>
        <taxon>Viridiplantae</taxon>
        <taxon>Chlorophyta</taxon>
        <taxon>core chlorophytes</taxon>
        <taxon>Trebouxiophyceae</taxon>
        <taxon>Chlorellales</taxon>
        <taxon>Chlorellaceae</taxon>
        <taxon>Apatococcus</taxon>
    </lineage>
</organism>
<proteinExistence type="predicted"/>
<keyword evidence="4" id="KW-0418">Kinase</keyword>
<feature type="active site" description="Proton acceptor" evidence="6">
    <location>
        <position position="153"/>
    </location>
</feature>
<dbReference type="InterPro" id="IPR008271">
    <property type="entry name" value="Ser/Thr_kinase_AS"/>
</dbReference>
<keyword evidence="2" id="KW-0808">Transferase</keyword>
<gene>
    <name evidence="10" type="ORF">WJX84_010522</name>
</gene>
<feature type="cross-link" description="Glycyl lysine isopeptide (Lys-Gly) (interchain with G-Cter in SUMO2)" evidence="8">
    <location>
        <position position="155"/>
    </location>
</feature>
<sequence length="512" mass="55564">MERQGDSQSGSESGTSKCCFTRDDFQNKFVIGRGKDSVIYSATCAKLKDQPVALKVYTKAAISTSKLRAVKREAAILKYLDSKGVQRVPNFYGAFQDGRQVYIVMEHCVRGDLLDLLLREGQSWPEFRVCVQAAVPLLSVLRDLHALSIVHRDVKLENVFLTSKNSVKLGDFGLALSLKQELPISPVGTVEYMAPEVVRLPPVEAVAAGLIPASSIVCTSEKVDIWALGVTLFELLTGHLPFEGKDRPDLKRNILANKIKPMPAALSHTCRDFIASMMSPHPDERPSAAVLLTHPFVTFYTGSVPATQPPAAAAEVAEGELSPPVPAALVSVPRCPASACPAVQHSLAGLLEPILPKSFSARHEERGPHFYEAEQLKIQQCTADLTPKRERIKARRHSQVNSVTASFTQSHTSTSSTLQYELIQNADLGTQLIIPPQQQPGSSCSLGVQASGLSGRAISRPAFGNASSLRTQSMTCVSGAMQSFGDFNSVPSRYRKDRRVRSLMQGAGVNQC</sequence>
<evidence type="ECO:0000256" key="1">
    <source>
        <dbReference type="ARBA" id="ARBA00022527"/>
    </source>
</evidence>
<accession>A0AAW1T1C1</accession>
<dbReference type="InterPro" id="IPR030616">
    <property type="entry name" value="Aur-like"/>
</dbReference>
<keyword evidence="3 7" id="KW-0547">Nucleotide-binding</keyword>
<keyword evidence="1" id="KW-0723">Serine/threonine-protein kinase</keyword>
<keyword evidence="11" id="KW-1185">Reference proteome</keyword>
<evidence type="ECO:0000313" key="11">
    <source>
        <dbReference type="Proteomes" id="UP001485043"/>
    </source>
</evidence>
<name>A0AAW1T1C1_9CHLO</name>
<dbReference type="PROSITE" id="PS00108">
    <property type="entry name" value="PROTEIN_KINASE_ST"/>
    <property type="match status" value="1"/>
</dbReference>
<dbReference type="SUPFAM" id="SSF56112">
    <property type="entry name" value="Protein kinase-like (PK-like)"/>
    <property type="match status" value="1"/>
</dbReference>
<evidence type="ECO:0000256" key="8">
    <source>
        <dbReference type="PIRSR" id="PIRSR630616-3"/>
    </source>
</evidence>
<evidence type="ECO:0000256" key="7">
    <source>
        <dbReference type="PIRSR" id="PIRSR630616-2"/>
    </source>
</evidence>
<dbReference type="InterPro" id="IPR011009">
    <property type="entry name" value="Kinase-like_dom_sf"/>
</dbReference>
<evidence type="ECO:0000256" key="2">
    <source>
        <dbReference type="ARBA" id="ARBA00022679"/>
    </source>
</evidence>
<evidence type="ECO:0000313" key="10">
    <source>
        <dbReference type="EMBL" id="KAK9862717.1"/>
    </source>
</evidence>
<dbReference type="GO" id="GO:0005524">
    <property type="term" value="F:ATP binding"/>
    <property type="evidence" value="ECO:0007669"/>
    <property type="project" value="UniProtKB-KW"/>
</dbReference>
<evidence type="ECO:0000256" key="3">
    <source>
        <dbReference type="ARBA" id="ARBA00022741"/>
    </source>
</evidence>
<feature type="binding site" evidence="7">
    <location>
        <position position="35"/>
    </location>
    <ligand>
        <name>ATP</name>
        <dbReference type="ChEBI" id="CHEBI:30616"/>
    </ligand>
</feature>
<feature type="domain" description="Protein kinase" evidence="9">
    <location>
        <begin position="25"/>
        <end position="297"/>
    </location>
</feature>
<dbReference type="Proteomes" id="UP001485043">
    <property type="component" value="Unassembled WGS sequence"/>
</dbReference>
<evidence type="ECO:0000256" key="6">
    <source>
        <dbReference type="PIRSR" id="PIRSR630616-1"/>
    </source>
</evidence>
<dbReference type="PANTHER" id="PTHR24350">
    <property type="entry name" value="SERINE/THREONINE-PROTEIN KINASE IAL-RELATED"/>
    <property type="match status" value="1"/>
</dbReference>
<dbReference type="PROSITE" id="PS50011">
    <property type="entry name" value="PROTEIN_KINASE_DOM"/>
    <property type="match status" value="1"/>
</dbReference>
<dbReference type="GO" id="GO:0004674">
    <property type="term" value="F:protein serine/threonine kinase activity"/>
    <property type="evidence" value="ECO:0007669"/>
    <property type="project" value="UniProtKB-KW"/>
</dbReference>
<keyword evidence="5 7" id="KW-0067">ATP-binding</keyword>
<feature type="binding site" evidence="7">
    <location>
        <position position="171"/>
    </location>
    <ligand>
        <name>ATP</name>
        <dbReference type="ChEBI" id="CHEBI:30616"/>
    </ligand>
</feature>
<dbReference type="AlphaFoldDB" id="A0AAW1T1C1"/>
<dbReference type="Gene3D" id="1.10.510.10">
    <property type="entry name" value="Transferase(Phosphotransferase) domain 1"/>
    <property type="match status" value="1"/>
</dbReference>
<dbReference type="Pfam" id="PF00069">
    <property type="entry name" value="Pkinase"/>
    <property type="match status" value="1"/>
</dbReference>
<reference evidence="10 11" key="1">
    <citation type="journal article" date="2024" name="Nat. Commun.">
        <title>Phylogenomics reveals the evolutionary origins of lichenization in chlorophyte algae.</title>
        <authorList>
            <person name="Puginier C."/>
            <person name="Libourel C."/>
            <person name="Otte J."/>
            <person name="Skaloud P."/>
            <person name="Haon M."/>
            <person name="Grisel S."/>
            <person name="Petersen M."/>
            <person name="Berrin J.G."/>
            <person name="Delaux P.M."/>
            <person name="Dal Grande F."/>
            <person name="Keller J."/>
        </authorList>
    </citation>
    <scope>NUCLEOTIDE SEQUENCE [LARGE SCALE GENOMIC DNA]</scope>
    <source>
        <strain evidence="10 11">SAG 2523</strain>
    </source>
</reference>
<comment type="caution">
    <text evidence="10">The sequence shown here is derived from an EMBL/GenBank/DDBJ whole genome shotgun (WGS) entry which is preliminary data.</text>
</comment>
<evidence type="ECO:0000256" key="4">
    <source>
        <dbReference type="ARBA" id="ARBA00022777"/>
    </source>
</evidence>
<dbReference type="EMBL" id="JALJOV010000566">
    <property type="protein sequence ID" value="KAK9862717.1"/>
    <property type="molecule type" value="Genomic_DNA"/>
</dbReference>
<evidence type="ECO:0000256" key="5">
    <source>
        <dbReference type="ARBA" id="ARBA00022840"/>
    </source>
</evidence>
<evidence type="ECO:0000259" key="9">
    <source>
        <dbReference type="PROSITE" id="PS50011"/>
    </source>
</evidence>
<protein>
    <recommendedName>
        <fullName evidence="9">Protein kinase domain-containing protein</fullName>
    </recommendedName>
</protein>
<feature type="binding site" evidence="7">
    <location>
        <position position="55"/>
    </location>
    <ligand>
        <name>ATP</name>
        <dbReference type="ChEBI" id="CHEBI:30616"/>
    </ligand>
</feature>
<dbReference type="SMART" id="SM00220">
    <property type="entry name" value="S_TKc"/>
    <property type="match status" value="1"/>
</dbReference>
<dbReference type="InterPro" id="IPR000719">
    <property type="entry name" value="Prot_kinase_dom"/>
</dbReference>
<feature type="binding site" evidence="7">
    <location>
        <begin position="157"/>
        <end position="158"/>
    </location>
    <ligand>
        <name>ATP</name>
        <dbReference type="ChEBI" id="CHEBI:30616"/>
    </ligand>
</feature>